<dbReference type="InterPro" id="IPR035906">
    <property type="entry name" value="MetI-like_sf"/>
</dbReference>
<accession>A0A831THK7</accession>
<dbReference type="SUPFAM" id="SSF161098">
    <property type="entry name" value="MetI-like"/>
    <property type="match status" value="1"/>
</dbReference>
<dbReference type="PANTHER" id="PTHR42929">
    <property type="entry name" value="INNER MEMBRANE ABC TRANSPORTER PERMEASE PROTEIN YDCU-RELATED-RELATED"/>
    <property type="match status" value="1"/>
</dbReference>
<dbReference type="PANTHER" id="PTHR42929:SF1">
    <property type="entry name" value="INNER MEMBRANE ABC TRANSPORTER PERMEASE PROTEIN YDCU-RELATED"/>
    <property type="match status" value="1"/>
</dbReference>
<feature type="transmembrane region" description="Helical" evidence="8">
    <location>
        <begin position="123"/>
        <end position="142"/>
    </location>
</feature>
<evidence type="ECO:0000259" key="9">
    <source>
        <dbReference type="PROSITE" id="PS50928"/>
    </source>
</evidence>
<keyword evidence="3 8" id="KW-0813">Transport</keyword>
<dbReference type="GO" id="GO:0005886">
    <property type="term" value="C:plasma membrane"/>
    <property type="evidence" value="ECO:0007669"/>
    <property type="project" value="UniProtKB-SubCell"/>
</dbReference>
<evidence type="ECO:0000256" key="4">
    <source>
        <dbReference type="ARBA" id="ARBA00022475"/>
    </source>
</evidence>
<dbReference type="AlphaFoldDB" id="A0A831THK7"/>
<evidence type="ECO:0000256" key="3">
    <source>
        <dbReference type="ARBA" id="ARBA00022448"/>
    </source>
</evidence>
<keyword evidence="5 8" id="KW-0812">Transmembrane</keyword>
<evidence type="ECO:0000256" key="7">
    <source>
        <dbReference type="ARBA" id="ARBA00023136"/>
    </source>
</evidence>
<dbReference type="Gene3D" id="1.10.3720.10">
    <property type="entry name" value="MetI-like"/>
    <property type="match status" value="1"/>
</dbReference>
<keyword evidence="4" id="KW-1003">Cell membrane</keyword>
<keyword evidence="7 8" id="KW-0472">Membrane</keyword>
<feature type="transmembrane region" description="Helical" evidence="8">
    <location>
        <begin position="89"/>
        <end position="111"/>
    </location>
</feature>
<dbReference type="CDD" id="cd06261">
    <property type="entry name" value="TM_PBP2"/>
    <property type="match status" value="1"/>
</dbReference>
<reference evidence="10" key="1">
    <citation type="journal article" date="2020" name="mSystems">
        <title>Genome- and Community-Level Interaction Insights into Carbon Utilization and Element Cycling Functions of Hydrothermarchaeota in Hydrothermal Sediment.</title>
        <authorList>
            <person name="Zhou Z."/>
            <person name="Liu Y."/>
            <person name="Xu W."/>
            <person name="Pan J."/>
            <person name="Luo Z.H."/>
            <person name="Li M."/>
        </authorList>
    </citation>
    <scope>NUCLEOTIDE SEQUENCE [LARGE SCALE GENOMIC DNA]</scope>
    <source>
        <strain evidence="10">SpSt-210</strain>
    </source>
</reference>
<evidence type="ECO:0000256" key="5">
    <source>
        <dbReference type="ARBA" id="ARBA00022692"/>
    </source>
</evidence>
<dbReference type="Pfam" id="PF00528">
    <property type="entry name" value="BPD_transp_1"/>
    <property type="match status" value="1"/>
</dbReference>
<dbReference type="GO" id="GO:0055085">
    <property type="term" value="P:transmembrane transport"/>
    <property type="evidence" value="ECO:0007669"/>
    <property type="project" value="InterPro"/>
</dbReference>
<evidence type="ECO:0000256" key="8">
    <source>
        <dbReference type="RuleBase" id="RU363032"/>
    </source>
</evidence>
<evidence type="ECO:0000256" key="2">
    <source>
        <dbReference type="ARBA" id="ARBA00007069"/>
    </source>
</evidence>
<feature type="transmembrane region" description="Helical" evidence="8">
    <location>
        <begin position="267"/>
        <end position="289"/>
    </location>
</feature>
<comment type="similarity">
    <text evidence="2">Belongs to the binding-protein-dependent transport system permease family. CysTW subfamily.</text>
</comment>
<protein>
    <submittedName>
        <fullName evidence="10">ABC transporter permease subunit</fullName>
    </submittedName>
</protein>
<evidence type="ECO:0000256" key="1">
    <source>
        <dbReference type="ARBA" id="ARBA00004651"/>
    </source>
</evidence>
<sequence length="298" mass="32853">MAGSVRPLAVERPRAGLASWLREHRQLVSGLGLLLPAFLTSLLLSVVPLVYLVRVSLTREATFFFTAEHTVENYRTIAERYLPNLWETIYLAGLSSLLDLIVGYPFAYILVRKVRYRDLVRATMMFPLFGPLYLSLGMHYLFLPNGPLAPALNLLGIDGTSLLYSLPSVLFAMAIFTLPFMVMNIGAALSNVDPMLEETATCLGAQPWQTFWRVLFPLSRSGVLAGLLMCFGWNLGVYVQPLVLGTISEQRVLAIALYQKGVIQFDYGLAAAMGVVLMALAFGVTWLSLRLSRGALGA</sequence>
<feature type="transmembrane region" description="Helical" evidence="8">
    <location>
        <begin position="223"/>
        <end position="247"/>
    </location>
</feature>
<keyword evidence="6 8" id="KW-1133">Transmembrane helix</keyword>
<feature type="transmembrane region" description="Helical" evidence="8">
    <location>
        <begin position="31"/>
        <end position="53"/>
    </location>
</feature>
<gene>
    <name evidence="10" type="ORF">ENP34_07045</name>
</gene>
<comment type="caution">
    <text evidence="10">The sequence shown here is derived from an EMBL/GenBank/DDBJ whole genome shotgun (WGS) entry which is preliminary data.</text>
</comment>
<dbReference type="EMBL" id="DSIY01000167">
    <property type="protein sequence ID" value="HEG91184.1"/>
    <property type="molecule type" value="Genomic_DNA"/>
</dbReference>
<organism evidence="10">
    <name type="scientific">Thermorudis peleae</name>
    <dbReference type="NCBI Taxonomy" id="1382356"/>
    <lineage>
        <taxon>Bacteria</taxon>
        <taxon>Pseudomonadati</taxon>
        <taxon>Thermomicrobiota</taxon>
        <taxon>Thermomicrobia</taxon>
        <taxon>Thermomicrobia incertae sedis</taxon>
        <taxon>Thermorudis</taxon>
    </lineage>
</organism>
<evidence type="ECO:0000313" key="10">
    <source>
        <dbReference type="EMBL" id="HEG91184.1"/>
    </source>
</evidence>
<dbReference type="PROSITE" id="PS50928">
    <property type="entry name" value="ABC_TM1"/>
    <property type="match status" value="1"/>
</dbReference>
<name>A0A831THK7_9BACT</name>
<feature type="transmembrane region" description="Helical" evidence="8">
    <location>
        <begin position="162"/>
        <end position="182"/>
    </location>
</feature>
<proteinExistence type="inferred from homology"/>
<dbReference type="InterPro" id="IPR000515">
    <property type="entry name" value="MetI-like"/>
</dbReference>
<feature type="domain" description="ABC transmembrane type-1" evidence="9">
    <location>
        <begin position="85"/>
        <end position="288"/>
    </location>
</feature>
<comment type="subcellular location">
    <subcellularLocation>
        <location evidence="1 8">Cell membrane</location>
        <topology evidence="1 8">Multi-pass membrane protein</topology>
    </subcellularLocation>
</comment>
<evidence type="ECO:0000256" key="6">
    <source>
        <dbReference type="ARBA" id="ARBA00022989"/>
    </source>
</evidence>